<evidence type="ECO:0000256" key="1">
    <source>
        <dbReference type="ARBA" id="ARBA00023125"/>
    </source>
</evidence>
<dbReference type="GO" id="GO:0006310">
    <property type="term" value="P:DNA recombination"/>
    <property type="evidence" value="ECO:0007669"/>
    <property type="project" value="UniProtKB-KW"/>
</dbReference>
<protein>
    <submittedName>
        <fullName evidence="4">Excisionase</fullName>
    </submittedName>
</protein>
<dbReference type="SUPFAM" id="SSF46955">
    <property type="entry name" value="Putative DNA-binding domain"/>
    <property type="match status" value="1"/>
</dbReference>
<reference evidence="4 5" key="1">
    <citation type="submission" date="2018-06" db="EMBL/GenBank/DDBJ databases">
        <authorList>
            <consortium name="Pathogen Informatics"/>
            <person name="Doyle S."/>
        </authorList>
    </citation>
    <scope>NUCLEOTIDE SEQUENCE [LARGE SCALE GENOMIC DNA]</scope>
    <source>
        <strain evidence="4 5">NCTC11470</strain>
    </source>
</reference>
<sequence length="88" mass="10117">MAKLMTLTEWCNETYTTDKPTIQTLQRWARNGNFYPAAEKHGRQYRVRPGAIYIQPKSYRMAKALNISHSTIPPILEKMGYGKKAGKV</sequence>
<dbReference type="InterPro" id="IPR038137">
    <property type="entry name" value="Excisionase-like_sf"/>
</dbReference>
<accession>A0A380PQV6</accession>
<dbReference type="InterPro" id="IPR012884">
    <property type="entry name" value="Excisionase-like"/>
</dbReference>
<proteinExistence type="predicted"/>
<feature type="domain" description="Excisionase-like" evidence="3">
    <location>
        <begin position="5"/>
        <end position="58"/>
    </location>
</feature>
<organism evidence="4 5">
    <name type="scientific">Yersinia frederiksenii</name>
    <dbReference type="NCBI Taxonomy" id="29484"/>
    <lineage>
        <taxon>Bacteria</taxon>
        <taxon>Pseudomonadati</taxon>
        <taxon>Pseudomonadota</taxon>
        <taxon>Gammaproteobacteria</taxon>
        <taxon>Enterobacterales</taxon>
        <taxon>Yersiniaceae</taxon>
        <taxon>Yersinia</taxon>
    </lineage>
</organism>
<evidence type="ECO:0000313" key="4">
    <source>
        <dbReference type="EMBL" id="SUP75948.1"/>
    </source>
</evidence>
<dbReference type="Pfam" id="PF07825">
    <property type="entry name" value="Exc"/>
    <property type="match status" value="1"/>
</dbReference>
<dbReference type="GO" id="GO:0003677">
    <property type="term" value="F:DNA binding"/>
    <property type="evidence" value="ECO:0007669"/>
    <property type="project" value="UniProtKB-KW"/>
</dbReference>
<dbReference type="OrthoDB" id="8859100at2"/>
<gene>
    <name evidence="4" type="primary">xis_2</name>
    <name evidence="4" type="ORF">NCTC11470_00968</name>
</gene>
<evidence type="ECO:0000259" key="3">
    <source>
        <dbReference type="Pfam" id="PF07825"/>
    </source>
</evidence>
<evidence type="ECO:0000313" key="5">
    <source>
        <dbReference type="Proteomes" id="UP000254835"/>
    </source>
</evidence>
<dbReference type="Proteomes" id="UP000254835">
    <property type="component" value="Unassembled WGS sequence"/>
</dbReference>
<dbReference type="EMBL" id="UHJA01000001">
    <property type="protein sequence ID" value="SUP75948.1"/>
    <property type="molecule type" value="Genomic_DNA"/>
</dbReference>
<keyword evidence="1" id="KW-0238">DNA-binding</keyword>
<name>A0A380PQV6_YERFR</name>
<dbReference type="InterPro" id="IPR009061">
    <property type="entry name" value="DNA-bd_dom_put_sf"/>
</dbReference>
<dbReference type="Gene3D" id="1.10.1660.20">
    <property type="match status" value="1"/>
</dbReference>
<keyword evidence="2" id="KW-0233">DNA recombination</keyword>
<evidence type="ECO:0000256" key="2">
    <source>
        <dbReference type="ARBA" id="ARBA00023172"/>
    </source>
</evidence>
<dbReference type="AlphaFoldDB" id="A0A380PQV6"/>
<dbReference type="RefSeq" id="WP_032912248.1">
    <property type="nucleotide sequence ID" value="NZ_CP023964.1"/>
</dbReference>
<dbReference type="GeneID" id="57906220"/>